<organism evidence="7 8">
    <name type="scientific">Mycolicibacterium fluoranthenivorans</name>
    <dbReference type="NCBI Taxonomy" id="258505"/>
    <lineage>
        <taxon>Bacteria</taxon>
        <taxon>Bacillati</taxon>
        <taxon>Actinomycetota</taxon>
        <taxon>Actinomycetes</taxon>
        <taxon>Mycobacteriales</taxon>
        <taxon>Mycobacteriaceae</taxon>
        <taxon>Mycolicibacterium</taxon>
    </lineage>
</organism>
<keyword evidence="7" id="KW-0378">Hydrolase</keyword>
<evidence type="ECO:0000256" key="3">
    <source>
        <dbReference type="ARBA" id="ARBA00023239"/>
    </source>
</evidence>
<evidence type="ECO:0000256" key="4">
    <source>
        <dbReference type="ARBA" id="ARBA00036832"/>
    </source>
</evidence>
<evidence type="ECO:0000256" key="1">
    <source>
        <dbReference type="ARBA" id="ARBA00022723"/>
    </source>
</evidence>
<evidence type="ECO:0000256" key="5">
    <source>
        <dbReference type="ARBA" id="ARBA00038889"/>
    </source>
</evidence>
<evidence type="ECO:0000259" key="6">
    <source>
        <dbReference type="Pfam" id="PF04909"/>
    </source>
</evidence>
<keyword evidence="8" id="KW-1185">Reference proteome</keyword>
<dbReference type="RefSeq" id="WP_167154894.1">
    <property type="nucleotide sequence ID" value="NZ_JAANOW010000001.1"/>
</dbReference>
<comment type="catalytic activity">
    <reaction evidence="4">
        <text>6-methylsalicylate + H(+) = 3-methylphenol + CO2</text>
        <dbReference type="Rhea" id="RHEA:23112"/>
        <dbReference type="ChEBI" id="CHEBI:15378"/>
        <dbReference type="ChEBI" id="CHEBI:16526"/>
        <dbReference type="ChEBI" id="CHEBI:17231"/>
        <dbReference type="ChEBI" id="CHEBI:36658"/>
        <dbReference type="EC" id="4.1.1.52"/>
    </reaction>
    <physiologicalReaction direction="left-to-right" evidence="4">
        <dbReference type="Rhea" id="RHEA:23113"/>
    </physiologicalReaction>
</comment>
<dbReference type="SUPFAM" id="SSF51556">
    <property type="entry name" value="Metallo-dependent hydrolases"/>
    <property type="match status" value="1"/>
</dbReference>
<dbReference type="Proteomes" id="UP000547444">
    <property type="component" value="Unassembled WGS sequence"/>
</dbReference>
<dbReference type="PANTHER" id="PTHR21240">
    <property type="entry name" value="2-AMINO-3-CARBOXYLMUCONATE-6-SEMIALDEHYDE DECARBOXYLASE"/>
    <property type="match status" value="1"/>
</dbReference>
<dbReference type="InterPro" id="IPR032465">
    <property type="entry name" value="ACMSD"/>
</dbReference>
<name>A0A7X5R5D0_9MYCO</name>
<dbReference type="AlphaFoldDB" id="A0A7X5R5D0"/>
<dbReference type="CDD" id="cd01292">
    <property type="entry name" value="metallo-dependent_hydrolases"/>
    <property type="match status" value="1"/>
</dbReference>
<keyword evidence="1" id="KW-0479">Metal-binding</keyword>
<dbReference type="Pfam" id="PF04909">
    <property type="entry name" value="Amidohydro_2"/>
    <property type="match status" value="1"/>
</dbReference>
<dbReference type="GO" id="GO:0019748">
    <property type="term" value="P:secondary metabolic process"/>
    <property type="evidence" value="ECO:0007669"/>
    <property type="project" value="TreeGrafter"/>
</dbReference>
<dbReference type="GO" id="GO:0016787">
    <property type="term" value="F:hydrolase activity"/>
    <property type="evidence" value="ECO:0007669"/>
    <property type="project" value="UniProtKB-KW"/>
</dbReference>
<protein>
    <recommendedName>
        <fullName evidence="5">6-methylsalicylate decarboxylase</fullName>
        <ecNumber evidence="5">4.1.1.52</ecNumber>
    </recommendedName>
</protein>
<dbReference type="GO" id="GO:0005829">
    <property type="term" value="C:cytosol"/>
    <property type="evidence" value="ECO:0007669"/>
    <property type="project" value="TreeGrafter"/>
</dbReference>
<evidence type="ECO:0000256" key="2">
    <source>
        <dbReference type="ARBA" id="ARBA00022833"/>
    </source>
</evidence>
<dbReference type="EMBL" id="JAANOW010000001">
    <property type="protein sequence ID" value="NIH93299.1"/>
    <property type="molecule type" value="Genomic_DNA"/>
</dbReference>
<evidence type="ECO:0000313" key="7">
    <source>
        <dbReference type="EMBL" id="NIH93299.1"/>
    </source>
</evidence>
<accession>A0A7X5R5D0</accession>
<evidence type="ECO:0000313" key="8">
    <source>
        <dbReference type="Proteomes" id="UP000547444"/>
    </source>
</evidence>
<dbReference type="InterPro" id="IPR006680">
    <property type="entry name" value="Amidohydro-rel"/>
</dbReference>
<sequence length="338" mass="35938">MSTVLTSGVMVSGRQTTGFVDVHSHNFPVLSTAGREQEHAWLAANRFLGPPAPEWVAEKALAFMDAHGIALQLLSMPVDSPLERVRDINDRGAALADMLPDRLGFLATIPCGDPRGAVDEITRAADELGADGFVMSTNTGGTYFGDPIYDPVFAELDRRGATVFVHPSAPAGLESTACGRPGPVLEFVFDTPRTVVDAVFSRVFQRYPNMTMILAHGGGALPAVWARVAALGPLPWVPNPQGVTAEDILSQLAGLYYDTANAAHSLGPLLELTTADHILFGTDYPLSPPSVHEDYLADFLTSAALSDAEFNAITANTFRVFPSLDKRLSGSAMGTTVA</sequence>
<proteinExistence type="predicted"/>
<dbReference type="GO" id="GO:0047596">
    <property type="term" value="F:6-methylsalicylate decarboxylase activity"/>
    <property type="evidence" value="ECO:0007669"/>
    <property type="project" value="UniProtKB-EC"/>
</dbReference>
<comment type="caution">
    <text evidence="7">The sequence shown here is derived from an EMBL/GenBank/DDBJ whole genome shotgun (WGS) entry which is preliminary data.</text>
</comment>
<keyword evidence="3" id="KW-0456">Lyase</keyword>
<dbReference type="EC" id="4.1.1.52" evidence="5"/>
<reference evidence="7 8" key="1">
    <citation type="submission" date="2020-03" db="EMBL/GenBank/DDBJ databases">
        <title>Sequencing the genomes of 1000 actinobacteria strains.</title>
        <authorList>
            <person name="Klenk H.-P."/>
        </authorList>
    </citation>
    <scope>NUCLEOTIDE SEQUENCE [LARGE SCALE GENOMIC DNA]</scope>
    <source>
        <strain evidence="7 8">DSM 44556</strain>
    </source>
</reference>
<dbReference type="InterPro" id="IPR032466">
    <property type="entry name" value="Metal_Hydrolase"/>
</dbReference>
<feature type="domain" description="Amidohydrolase-related" evidence="6">
    <location>
        <begin position="84"/>
        <end position="313"/>
    </location>
</feature>
<dbReference type="Gene3D" id="3.20.20.140">
    <property type="entry name" value="Metal-dependent hydrolases"/>
    <property type="match status" value="1"/>
</dbReference>
<dbReference type="GO" id="GO:0046872">
    <property type="term" value="F:metal ion binding"/>
    <property type="evidence" value="ECO:0007669"/>
    <property type="project" value="UniProtKB-KW"/>
</dbReference>
<gene>
    <name evidence="7" type="ORF">FHU31_000255</name>
</gene>
<dbReference type="PANTHER" id="PTHR21240:SF29">
    <property type="entry name" value="AMIDOHYDROLASE-RELATED DOMAIN-CONTAINING PROTEIN"/>
    <property type="match status" value="1"/>
</dbReference>
<keyword evidence="2" id="KW-0862">Zinc</keyword>